<reference evidence="1 2" key="1">
    <citation type="submission" date="2016-06" db="EMBL/GenBank/DDBJ databases">
        <authorList>
            <person name="Kjaerup R.B."/>
            <person name="Dalgaard T.S."/>
            <person name="Juul-Madsen H.R."/>
        </authorList>
    </citation>
    <scope>NUCLEOTIDE SEQUENCE [LARGE SCALE GENOMIC DNA]</scope>
    <source>
        <strain evidence="1">2</strain>
    </source>
</reference>
<dbReference type="AlphaFoldDB" id="A0A1A8XET3"/>
<dbReference type="EMBL" id="FLQY01000012">
    <property type="protein sequence ID" value="SBT03699.1"/>
    <property type="molecule type" value="Genomic_DNA"/>
</dbReference>
<sequence length="92" mass="10484">MRRLICGLDFARREFDFSVVEFKTEALIRRADVLGDYRSDSYAFACDMDRDAVAVCAGFNVYVGDPSNCRHLLGCDHWGNHEASFVDIQRSL</sequence>
<organism evidence="1 2">
    <name type="scientific">Candidatus Propionivibrio aalborgensis</name>
    <dbReference type="NCBI Taxonomy" id="1860101"/>
    <lineage>
        <taxon>Bacteria</taxon>
        <taxon>Pseudomonadati</taxon>
        <taxon>Pseudomonadota</taxon>
        <taxon>Betaproteobacteria</taxon>
        <taxon>Rhodocyclales</taxon>
        <taxon>Rhodocyclaceae</taxon>
        <taxon>Propionivibrio</taxon>
    </lineage>
</organism>
<name>A0A1A8XET3_9RHOO</name>
<protein>
    <submittedName>
        <fullName evidence="1">Uncharacterized protein</fullName>
    </submittedName>
</protein>
<accession>A0A1A8XET3</accession>
<evidence type="ECO:0000313" key="1">
    <source>
        <dbReference type="EMBL" id="SBT03699.1"/>
    </source>
</evidence>
<proteinExistence type="predicted"/>
<dbReference type="Proteomes" id="UP000199600">
    <property type="component" value="Unassembled WGS sequence"/>
</dbReference>
<keyword evidence="2" id="KW-1185">Reference proteome</keyword>
<evidence type="ECO:0000313" key="2">
    <source>
        <dbReference type="Proteomes" id="UP000199600"/>
    </source>
</evidence>
<gene>
    <name evidence="1" type="ORF">PROAA_1090014</name>
</gene>